<feature type="transmembrane region" description="Helical" evidence="2">
    <location>
        <begin position="139"/>
        <end position="161"/>
    </location>
</feature>
<feature type="transmembrane region" description="Helical" evidence="2">
    <location>
        <begin position="20"/>
        <end position="43"/>
    </location>
</feature>
<dbReference type="Proteomes" id="UP001556367">
    <property type="component" value="Unassembled WGS sequence"/>
</dbReference>
<organism evidence="3 4">
    <name type="scientific">Hohenbuehelia grisea</name>
    <dbReference type="NCBI Taxonomy" id="104357"/>
    <lineage>
        <taxon>Eukaryota</taxon>
        <taxon>Fungi</taxon>
        <taxon>Dikarya</taxon>
        <taxon>Basidiomycota</taxon>
        <taxon>Agaricomycotina</taxon>
        <taxon>Agaricomycetes</taxon>
        <taxon>Agaricomycetidae</taxon>
        <taxon>Agaricales</taxon>
        <taxon>Pleurotineae</taxon>
        <taxon>Pleurotaceae</taxon>
        <taxon>Hohenbuehelia</taxon>
    </lineage>
</organism>
<dbReference type="EMBL" id="JASNQZ010000012">
    <property type="protein sequence ID" value="KAL0949576.1"/>
    <property type="molecule type" value="Genomic_DNA"/>
</dbReference>
<feature type="transmembrane region" description="Helical" evidence="2">
    <location>
        <begin position="73"/>
        <end position="98"/>
    </location>
</feature>
<accession>A0ABR3J1Q6</accession>
<name>A0ABR3J1Q6_9AGAR</name>
<evidence type="ECO:0000313" key="3">
    <source>
        <dbReference type="EMBL" id="KAL0949576.1"/>
    </source>
</evidence>
<protein>
    <submittedName>
        <fullName evidence="3">Uncharacterized protein</fullName>
    </submittedName>
</protein>
<proteinExistence type="predicted"/>
<evidence type="ECO:0000256" key="2">
    <source>
        <dbReference type="SAM" id="Phobius"/>
    </source>
</evidence>
<comment type="caution">
    <text evidence="3">The sequence shown here is derived from an EMBL/GenBank/DDBJ whole genome shotgun (WGS) entry which is preliminary data.</text>
</comment>
<keyword evidence="2" id="KW-0812">Transmembrane</keyword>
<sequence>MVNWSDPVEIGKQAAAFQNLIYALFGLYVWELFSTCDFEWSYLTPRVEKRREWKWGLGETLYLCLHIRVLNRIAVFTFLCRYCMLFAFIGLVISFSVTSPINCIALYTFNSWTGNMAILCASTSLMLRTIALWSKQMTVVVPLVTLSLGHWGILYRGMFLVKASWDPTVGGCVVTQTNPSLLNITFFYTMGFDAVILVFTMVALLTKHNARTDLWNLLFKDGLVYFIITFTVNCIPAVLNVLNLNTMMNVIAAVPAATVSTIAATRAATRLLKHGEHKNDVYVQSSQVISANRAHGFTSPRSPVIASPHSARPTVRVVTEQFDMENFSPSDSPYSNKEDRRSSSFDLPIVNATDEKAAPQYAI</sequence>
<keyword evidence="2" id="KW-0472">Membrane</keyword>
<keyword evidence="4" id="KW-1185">Reference proteome</keyword>
<gene>
    <name evidence="3" type="ORF">HGRIS_009625</name>
</gene>
<feature type="transmembrane region" description="Helical" evidence="2">
    <location>
        <begin position="217"/>
        <end position="238"/>
    </location>
</feature>
<evidence type="ECO:0000313" key="4">
    <source>
        <dbReference type="Proteomes" id="UP001556367"/>
    </source>
</evidence>
<feature type="transmembrane region" description="Helical" evidence="2">
    <location>
        <begin position="181"/>
        <end position="205"/>
    </location>
</feature>
<keyword evidence="2" id="KW-1133">Transmembrane helix</keyword>
<evidence type="ECO:0000256" key="1">
    <source>
        <dbReference type="SAM" id="MobiDB-lite"/>
    </source>
</evidence>
<reference evidence="4" key="1">
    <citation type="submission" date="2024-06" db="EMBL/GenBank/DDBJ databases">
        <title>Multi-omics analyses provide insights into the biosynthesis of the anticancer antibiotic pleurotin in Hohenbuehelia grisea.</title>
        <authorList>
            <person name="Weaver J.A."/>
            <person name="Alberti F."/>
        </authorList>
    </citation>
    <scope>NUCLEOTIDE SEQUENCE [LARGE SCALE GENOMIC DNA]</scope>
    <source>
        <strain evidence="4">T-177</strain>
    </source>
</reference>
<feature type="region of interest" description="Disordered" evidence="1">
    <location>
        <begin position="325"/>
        <end position="351"/>
    </location>
</feature>